<protein>
    <recommendedName>
        <fullName evidence="1">LDB19 N-terminal domain-containing protein</fullName>
    </recommendedName>
</protein>
<dbReference type="GO" id="GO:0005829">
    <property type="term" value="C:cytosol"/>
    <property type="evidence" value="ECO:0007669"/>
    <property type="project" value="TreeGrafter"/>
</dbReference>
<dbReference type="FunCoup" id="A0A4V3SIL9">
    <property type="interactions" value="19"/>
</dbReference>
<dbReference type="Gene3D" id="2.60.40.640">
    <property type="match status" value="1"/>
</dbReference>
<sequence length="353" mass="38996">LSMTIESPPLVCYGPAKESSGALLSGLLHLTVEAEEQKFDSFILTLTQNILKKRAVYGHSGCNECARTTETLNTWRFFTSPVPLTKGVHTYPFSFLFPGHLPATTDNCLARISYTLSASATTTEGDEINFNQPIKLSRAILPGPDKHSIRIFPPTNLSASIDLPSVVHPGGDFNFDIRLDGVLNRQKNTRWRLRKTSWRVEEHSRTISDVCPHRATKVPETVIEHEDVRIIGSGEMKRGWKHDFDTADGKFEVTVDANIPTYAEASCKLEPSNGVSVNHVLIVEMIVAEEYASGAYQRGGATPTGSARVLRMQFHLTVTSRSGLGISWDEEAPPMYEDVPVAPPEYGRVVEGE</sequence>
<dbReference type="InterPro" id="IPR014756">
    <property type="entry name" value="Ig_E-set"/>
</dbReference>
<feature type="non-terminal residue" evidence="2">
    <location>
        <position position="1"/>
    </location>
</feature>
<evidence type="ECO:0000259" key="1">
    <source>
        <dbReference type="Pfam" id="PF13002"/>
    </source>
</evidence>
<dbReference type="PANTHER" id="PTHR11188">
    <property type="entry name" value="ARRESTIN DOMAIN CONTAINING PROTEIN"/>
    <property type="match status" value="1"/>
</dbReference>
<dbReference type="GO" id="GO:0030674">
    <property type="term" value="F:protein-macromolecule adaptor activity"/>
    <property type="evidence" value="ECO:0007669"/>
    <property type="project" value="TreeGrafter"/>
</dbReference>
<dbReference type="STRING" id="341454.A0A4V3SIL9"/>
<dbReference type="GO" id="GO:0031625">
    <property type="term" value="F:ubiquitin protein ligase binding"/>
    <property type="evidence" value="ECO:0007669"/>
    <property type="project" value="TreeGrafter"/>
</dbReference>
<name>A0A4V3SIL9_9PEZI</name>
<dbReference type="OrthoDB" id="3832628at2759"/>
<dbReference type="InterPro" id="IPR024391">
    <property type="entry name" value="LDB19_N"/>
</dbReference>
<dbReference type="SUPFAM" id="SSF81296">
    <property type="entry name" value="E set domains"/>
    <property type="match status" value="1"/>
</dbReference>
<gene>
    <name evidence="2" type="ORF">EX30DRAFT_294176</name>
</gene>
<dbReference type="GO" id="GO:0070086">
    <property type="term" value="P:ubiquitin-dependent endocytosis"/>
    <property type="evidence" value="ECO:0007669"/>
    <property type="project" value="TreeGrafter"/>
</dbReference>
<organism evidence="2 3">
    <name type="scientific">Ascodesmis nigricans</name>
    <dbReference type="NCBI Taxonomy" id="341454"/>
    <lineage>
        <taxon>Eukaryota</taxon>
        <taxon>Fungi</taxon>
        <taxon>Dikarya</taxon>
        <taxon>Ascomycota</taxon>
        <taxon>Pezizomycotina</taxon>
        <taxon>Pezizomycetes</taxon>
        <taxon>Pezizales</taxon>
        <taxon>Ascodesmidaceae</taxon>
        <taxon>Ascodesmis</taxon>
    </lineage>
</organism>
<accession>A0A4V3SIL9</accession>
<dbReference type="Pfam" id="PF13002">
    <property type="entry name" value="LDB19"/>
    <property type="match status" value="1"/>
</dbReference>
<reference evidence="2 3" key="1">
    <citation type="submission" date="2019-04" db="EMBL/GenBank/DDBJ databases">
        <title>Comparative genomics and transcriptomics to analyze fruiting body development in filamentous ascomycetes.</title>
        <authorList>
            <consortium name="DOE Joint Genome Institute"/>
            <person name="Lutkenhaus R."/>
            <person name="Traeger S."/>
            <person name="Breuer J."/>
            <person name="Kuo A."/>
            <person name="Lipzen A."/>
            <person name="Pangilinan J."/>
            <person name="Dilworth D."/>
            <person name="Sandor L."/>
            <person name="Poggeler S."/>
            <person name="Barry K."/>
            <person name="Grigoriev I.V."/>
            <person name="Nowrousian M."/>
        </authorList>
    </citation>
    <scope>NUCLEOTIDE SEQUENCE [LARGE SCALE GENOMIC DNA]</scope>
    <source>
        <strain evidence="2 3">CBS 389.68</strain>
    </source>
</reference>
<dbReference type="InterPro" id="IPR050357">
    <property type="entry name" value="Arrestin_domain-protein"/>
</dbReference>
<dbReference type="AlphaFoldDB" id="A0A4V3SIL9"/>
<dbReference type="InParanoid" id="A0A4V3SIL9"/>
<dbReference type="InterPro" id="IPR014752">
    <property type="entry name" value="Arrestin-like_C"/>
</dbReference>
<feature type="domain" description="LDB19 N-terminal" evidence="1">
    <location>
        <begin position="44"/>
        <end position="216"/>
    </location>
</feature>
<proteinExistence type="predicted"/>
<feature type="non-terminal residue" evidence="2">
    <location>
        <position position="353"/>
    </location>
</feature>
<dbReference type="Proteomes" id="UP000298138">
    <property type="component" value="Unassembled WGS sequence"/>
</dbReference>
<keyword evidence="3" id="KW-1185">Reference proteome</keyword>
<dbReference type="PANTHER" id="PTHR11188:SF76">
    <property type="entry name" value="PROTEIN LDB19"/>
    <property type="match status" value="1"/>
</dbReference>
<dbReference type="EMBL" id="ML220124">
    <property type="protein sequence ID" value="TGZ80555.1"/>
    <property type="molecule type" value="Genomic_DNA"/>
</dbReference>
<evidence type="ECO:0000313" key="2">
    <source>
        <dbReference type="EMBL" id="TGZ80555.1"/>
    </source>
</evidence>
<evidence type="ECO:0000313" key="3">
    <source>
        <dbReference type="Proteomes" id="UP000298138"/>
    </source>
</evidence>
<dbReference type="GO" id="GO:0005886">
    <property type="term" value="C:plasma membrane"/>
    <property type="evidence" value="ECO:0007669"/>
    <property type="project" value="TreeGrafter"/>
</dbReference>